<evidence type="ECO:0000256" key="1">
    <source>
        <dbReference type="ARBA" id="ARBA00008857"/>
    </source>
</evidence>
<organism evidence="8 9">
    <name type="scientific">Polaribacter pectinis</name>
    <dbReference type="NCBI Taxonomy" id="2738844"/>
    <lineage>
        <taxon>Bacteria</taxon>
        <taxon>Pseudomonadati</taxon>
        <taxon>Bacteroidota</taxon>
        <taxon>Flavobacteriia</taxon>
        <taxon>Flavobacteriales</taxon>
        <taxon>Flavobacteriaceae</taxon>
    </lineage>
</organism>
<proteinExistence type="inferred from homology"/>
<evidence type="ECO:0000256" key="5">
    <source>
        <dbReference type="PROSITE-ProRule" id="PRU01248"/>
    </source>
</evidence>
<keyword evidence="9" id="KW-1185">Reference proteome</keyword>
<dbReference type="InterPro" id="IPR011010">
    <property type="entry name" value="DNA_brk_join_enz"/>
</dbReference>
<dbReference type="GO" id="GO:0006310">
    <property type="term" value="P:DNA recombination"/>
    <property type="evidence" value="ECO:0007669"/>
    <property type="project" value="UniProtKB-KW"/>
</dbReference>
<evidence type="ECO:0000256" key="3">
    <source>
        <dbReference type="ARBA" id="ARBA00023125"/>
    </source>
</evidence>
<accession>A0A7G9L8H1</accession>
<evidence type="ECO:0000259" key="6">
    <source>
        <dbReference type="PROSITE" id="PS51898"/>
    </source>
</evidence>
<reference evidence="8 9" key="1">
    <citation type="submission" date="2020-08" db="EMBL/GenBank/DDBJ databases">
        <title>Polaribacter sp. L12M9 isolated from gut of the Korean scallop.</title>
        <authorList>
            <person name="Jeong Y.S."/>
        </authorList>
    </citation>
    <scope>NUCLEOTIDE SEQUENCE [LARGE SCALE GENOMIC DNA]</scope>
    <source>
        <strain evidence="8 9">L12M9</strain>
    </source>
</reference>
<dbReference type="PROSITE" id="PS51900">
    <property type="entry name" value="CB"/>
    <property type="match status" value="1"/>
</dbReference>
<name>A0A7G9L8H1_9FLAO</name>
<dbReference type="PANTHER" id="PTHR30349:SF64">
    <property type="entry name" value="PROPHAGE INTEGRASE INTD-RELATED"/>
    <property type="match status" value="1"/>
</dbReference>
<dbReference type="PROSITE" id="PS51898">
    <property type="entry name" value="TYR_RECOMBINASE"/>
    <property type="match status" value="1"/>
</dbReference>
<protein>
    <submittedName>
        <fullName evidence="8">Tyrosine-type recombinase/integrase</fullName>
    </submittedName>
</protein>
<keyword evidence="3 5" id="KW-0238">DNA-binding</keyword>
<sequence>MASSIRLILRKKPNKEGLFPLMIRIVKNRKANVIYTGHYIESHHWDEVERKIKKSHPNSVRLNNLLVKKLAEASDTVIELQSNHKEFSSKQIKKQIVKPFNEESFNSVSKKYLSELEANKKLTRLSSDKPRVNHVINFSGSDNLSFKEINEEFLKDFITHLRVKRKNSPRSITNNLIVIRTLFNKAIRQGIVDSKLYPFGKGKIRIKFPETEKVGLSANEVKRIESLDNLNEQELHARNVWLFSFYLAGMRVADVLKIKWDDIYDDRLHYRMNKNDKLLSLKLPNKVLPIIEEYRKEKLKQHDFIFPELKEANLKSDKDILAKTKTANKKFNKYLETIAEKAEINKKLTMHIARHTFGNISGDKIPIQMLQKLYRHSSITTTINYQSNFMHKDTDDALDKVIDF</sequence>
<evidence type="ECO:0000313" key="9">
    <source>
        <dbReference type="Proteomes" id="UP000515808"/>
    </source>
</evidence>
<gene>
    <name evidence="8" type="ORF">H9W90_12060</name>
</gene>
<dbReference type="Gene3D" id="1.10.150.130">
    <property type="match status" value="1"/>
</dbReference>
<evidence type="ECO:0000256" key="4">
    <source>
        <dbReference type="ARBA" id="ARBA00023172"/>
    </source>
</evidence>
<evidence type="ECO:0000313" key="8">
    <source>
        <dbReference type="EMBL" id="QNM84920.1"/>
    </source>
</evidence>
<dbReference type="InterPro" id="IPR050090">
    <property type="entry name" value="Tyrosine_recombinase_XerCD"/>
</dbReference>
<dbReference type="InterPro" id="IPR044068">
    <property type="entry name" value="CB"/>
</dbReference>
<dbReference type="GO" id="GO:0015074">
    <property type="term" value="P:DNA integration"/>
    <property type="evidence" value="ECO:0007669"/>
    <property type="project" value="UniProtKB-KW"/>
</dbReference>
<dbReference type="InterPro" id="IPR025269">
    <property type="entry name" value="SAM-like_dom"/>
</dbReference>
<feature type="domain" description="Tyr recombinase" evidence="6">
    <location>
        <begin position="211"/>
        <end position="403"/>
    </location>
</feature>
<dbReference type="InterPro" id="IPR010998">
    <property type="entry name" value="Integrase_recombinase_N"/>
</dbReference>
<dbReference type="InterPro" id="IPR035386">
    <property type="entry name" value="Arm-DNA-bind_5"/>
</dbReference>
<dbReference type="RefSeq" id="WP_187481840.1">
    <property type="nucleotide sequence ID" value="NZ_CP060695.1"/>
</dbReference>
<keyword evidence="2" id="KW-0229">DNA integration</keyword>
<dbReference type="KEGG" id="ppec:H9W90_12060"/>
<dbReference type="EMBL" id="CP060695">
    <property type="protein sequence ID" value="QNM84920.1"/>
    <property type="molecule type" value="Genomic_DNA"/>
</dbReference>
<dbReference type="SUPFAM" id="SSF56349">
    <property type="entry name" value="DNA breaking-rejoining enzymes"/>
    <property type="match status" value="1"/>
</dbReference>
<dbReference type="Pfam" id="PF13102">
    <property type="entry name" value="Phage_int_SAM_5"/>
    <property type="match status" value="1"/>
</dbReference>
<dbReference type="InterPro" id="IPR013762">
    <property type="entry name" value="Integrase-like_cat_sf"/>
</dbReference>
<comment type="similarity">
    <text evidence="1">Belongs to the 'phage' integrase family.</text>
</comment>
<dbReference type="Proteomes" id="UP000515808">
    <property type="component" value="Chromosome"/>
</dbReference>
<evidence type="ECO:0000256" key="2">
    <source>
        <dbReference type="ARBA" id="ARBA00022908"/>
    </source>
</evidence>
<dbReference type="InterPro" id="IPR002104">
    <property type="entry name" value="Integrase_catalytic"/>
</dbReference>
<dbReference type="Pfam" id="PF17293">
    <property type="entry name" value="Arm-DNA-bind_5"/>
    <property type="match status" value="1"/>
</dbReference>
<dbReference type="Gene3D" id="1.10.443.10">
    <property type="entry name" value="Intergrase catalytic core"/>
    <property type="match status" value="1"/>
</dbReference>
<dbReference type="Pfam" id="PF00589">
    <property type="entry name" value="Phage_integrase"/>
    <property type="match status" value="1"/>
</dbReference>
<keyword evidence="4" id="KW-0233">DNA recombination</keyword>
<dbReference type="PANTHER" id="PTHR30349">
    <property type="entry name" value="PHAGE INTEGRASE-RELATED"/>
    <property type="match status" value="1"/>
</dbReference>
<dbReference type="GO" id="GO:0003677">
    <property type="term" value="F:DNA binding"/>
    <property type="evidence" value="ECO:0007669"/>
    <property type="project" value="UniProtKB-UniRule"/>
</dbReference>
<dbReference type="AlphaFoldDB" id="A0A7G9L8H1"/>
<feature type="domain" description="Core-binding (CB)" evidence="7">
    <location>
        <begin position="103"/>
        <end position="187"/>
    </location>
</feature>
<evidence type="ECO:0000259" key="7">
    <source>
        <dbReference type="PROSITE" id="PS51900"/>
    </source>
</evidence>